<keyword evidence="6" id="KW-0677">Repeat</keyword>
<evidence type="ECO:0000256" key="13">
    <source>
        <dbReference type="ARBA" id="ARBA00023180"/>
    </source>
</evidence>
<dbReference type="Pfam" id="PF07714">
    <property type="entry name" value="PK_Tyr_Ser-Thr"/>
    <property type="match status" value="2"/>
</dbReference>
<dbReference type="InterPro" id="IPR038408">
    <property type="entry name" value="GNK2_sf"/>
</dbReference>
<name>A0A9R1UPZ4_LACSA</name>
<dbReference type="PANTHER" id="PTHR27002:SF804">
    <property type="entry name" value="OS02G0710500 PROTEIN"/>
    <property type="match status" value="1"/>
</dbReference>
<comment type="caution">
    <text evidence="18">The sequence shown here is derived from an EMBL/GenBank/DDBJ whole genome shotgun (WGS) entry which is preliminary data.</text>
</comment>
<evidence type="ECO:0000256" key="8">
    <source>
        <dbReference type="ARBA" id="ARBA00022777"/>
    </source>
</evidence>
<evidence type="ECO:0000256" key="7">
    <source>
        <dbReference type="ARBA" id="ARBA00022741"/>
    </source>
</evidence>
<dbReference type="GO" id="GO:0005524">
    <property type="term" value="F:ATP binding"/>
    <property type="evidence" value="ECO:0007669"/>
    <property type="project" value="UniProtKB-KW"/>
</dbReference>
<evidence type="ECO:0000256" key="5">
    <source>
        <dbReference type="ARBA" id="ARBA00022729"/>
    </source>
</evidence>
<evidence type="ECO:0000256" key="6">
    <source>
        <dbReference type="ARBA" id="ARBA00022737"/>
    </source>
</evidence>
<feature type="compositionally biased region" description="Basic and acidic residues" evidence="14">
    <location>
        <begin position="877"/>
        <end position="895"/>
    </location>
</feature>
<dbReference type="Pfam" id="PF14223">
    <property type="entry name" value="Retrotran_gag_2"/>
    <property type="match status" value="1"/>
</dbReference>
<feature type="chain" id="PRO_5040485544" description="Protein kinase domain-containing protein" evidence="15">
    <location>
        <begin position="28"/>
        <end position="895"/>
    </location>
</feature>
<dbReference type="InterPro" id="IPR008271">
    <property type="entry name" value="Ser/Thr_kinase_AS"/>
</dbReference>
<evidence type="ECO:0000256" key="15">
    <source>
        <dbReference type="SAM" id="SignalP"/>
    </source>
</evidence>
<keyword evidence="19" id="KW-1185">Reference proteome</keyword>
<keyword evidence="5 15" id="KW-0732">Signal</keyword>
<feature type="compositionally biased region" description="Polar residues" evidence="14">
    <location>
        <begin position="860"/>
        <end position="876"/>
    </location>
</feature>
<dbReference type="AlphaFoldDB" id="A0A9R1UPZ4"/>
<keyword evidence="13" id="KW-0325">Glycoprotein</keyword>
<evidence type="ECO:0000259" key="17">
    <source>
        <dbReference type="PROSITE" id="PS51473"/>
    </source>
</evidence>
<dbReference type="PROSITE" id="PS50011">
    <property type="entry name" value="PROTEIN_KINASE_DOM"/>
    <property type="match status" value="1"/>
</dbReference>
<organism evidence="18 19">
    <name type="scientific">Lactuca sativa</name>
    <name type="common">Garden lettuce</name>
    <dbReference type="NCBI Taxonomy" id="4236"/>
    <lineage>
        <taxon>Eukaryota</taxon>
        <taxon>Viridiplantae</taxon>
        <taxon>Streptophyta</taxon>
        <taxon>Embryophyta</taxon>
        <taxon>Tracheophyta</taxon>
        <taxon>Spermatophyta</taxon>
        <taxon>Magnoliopsida</taxon>
        <taxon>eudicotyledons</taxon>
        <taxon>Gunneridae</taxon>
        <taxon>Pentapetalae</taxon>
        <taxon>asterids</taxon>
        <taxon>campanulids</taxon>
        <taxon>Asterales</taxon>
        <taxon>Asteraceae</taxon>
        <taxon>Cichorioideae</taxon>
        <taxon>Cichorieae</taxon>
        <taxon>Lactucinae</taxon>
        <taxon>Lactuca</taxon>
    </lineage>
</organism>
<sequence>MASPNWVLLIIQFTILTHLSVLTITHGDSVCGTQGTYKQNSAYQKNLNDTLSSLTESHNGNGFFTASSDSSQDDDQSTTTTYAVALCPGDFDVESCLGCVKSATERLRRDCPNQKKATGWYYGTCMLTYSNSTFERNDEVLSIRESYISNSDSILDALGNLFKELQGKAAVDGYNTTSYSDAIILPRSTGSIQATMQCFPNISHDICHECLMNATDYLLTCCNGSAEVVVSYRYSCFLRYAIDLVNFSDPPMPPTNPSTIQPPGSWHKEEVFDALDDDTGEIIYFRLNEMNAATSNFSVANKLGEGGFGPVFWGELSDGKKIAVKRLSHNSSQGMQEFKTEVKLIIKLQHKNLVRLLGCCMKGNERLLVYEYMCNSSLDKYLFEVGVKDKRMALVKEGGSLTYQVPVLTSTNYPVWAVKVKSIMDAHDIWETVEPKTSDKAPDQKKSKQALAFLFQAIPEDMVLQMASYTDPKQVWDGLKTRYLGVDRVRTARLATLKRELESLRMKEDETVDDFVTKLSGLASKVRSLGYDLEEGDLVKRLLDSMPKSFLQIVASIEQCFEVDSMLFDEAVGRLKAYEERIRGTEKVEDTQGGLLLASDEKSHVCKHCGNGRSNRDDFGHGRGRGRGSGRSRDGNERVRDKSHNSFYEKDLEKAKELNWAKRVKIVNGIAKGLRYLHEDSRLKIIHRDLKASNVLLDEEMNPKISDFGTARIFGTNQIEANTDRVVGTYGYMAPEYAMEGLFSIKSDVYSFGVLLLEIMSGKKNNRLFHEEHDQNLLSYAWMLWKEGKGEKLIDENLKDDCPVDEALKWMRIALLCIQEDPNDRPTMSSVASMLEGEWKIVSEPKPPMSFGQFIMSDQSSSTWNADDSGFYSSNETTHEQEGKSSENNRIDHGG</sequence>
<dbReference type="PROSITE" id="PS51473">
    <property type="entry name" value="GNK2"/>
    <property type="match status" value="2"/>
</dbReference>
<keyword evidence="4" id="KW-0812">Transmembrane</keyword>
<feature type="domain" description="Gnk2-homologous" evidence="17">
    <location>
        <begin position="25"/>
        <end position="134"/>
    </location>
</feature>
<dbReference type="PROSITE" id="PS00108">
    <property type="entry name" value="PROTEIN_KINASE_ST"/>
    <property type="match status" value="1"/>
</dbReference>
<feature type="domain" description="Protein kinase" evidence="16">
    <location>
        <begin position="297"/>
        <end position="840"/>
    </location>
</feature>
<dbReference type="Pfam" id="PF01657">
    <property type="entry name" value="Stress-antifung"/>
    <property type="match status" value="2"/>
</dbReference>
<keyword evidence="3" id="KW-0808">Transferase</keyword>
<feature type="region of interest" description="Disordered" evidence="14">
    <location>
        <begin position="610"/>
        <end position="642"/>
    </location>
</feature>
<keyword evidence="2" id="KW-0723">Serine/threonine-protein kinase</keyword>
<evidence type="ECO:0000256" key="3">
    <source>
        <dbReference type="ARBA" id="ARBA00022679"/>
    </source>
</evidence>
<evidence type="ECO:0000256" key="12">
    <source>
        <dbReference type="ARBA" id="ARBA00023170"/>
    </source>
</evidence>
<dbReference type="GO" id="GO:0016020">
    <property type="term" value="C:membrane"/>
    <property type="evidence" value="ECO:0007669"/>
    <property type="project" value="UniProtKB-SubCell"/>
</dbReference>
<evidence type="ECO:0000256" key="14">
    <source>
        <dbReference type="SAM" id="MobiDB-lite"/>
    </source>
</evidence>
<keyword evidence="10" id="KW-1133">Transmembrane helix</keyword>
<dbReference type="FunFam" id="1.10.510.10:FF:001697">
    <property type="entry name" value="Uncharacterized protein"/>
    <property type="match status" value="1"/>
</dbReference>
<evidence type="ECO:0000256" key="2">
    <source>
        <dbReference type="ARBA" id="ARBA00022527"/>
    </source>
</evidence>
<dbReference type="InterPro" id="IPR000719">
    <property type="entry name" value="Prot_kinase_dom"/>
</dbReference>
<dbReference type="Gene3D" id="1.10.510.10">
    <property type="entry name" value="Transferase(Phosphotransferase) domain 1"/>
    <property type="match status" value="1"/>
</dbReference>
<dbReference type="Gene3D" id="3.30.430.20">
    <property type="entry name" value="Gnk2 domain, C-X8-C-X2-C motif"/>
    <property type="match status" value="2"/>
</dbReference>
<dbReference type="PANTHER" id="PTHR27002">
    <property type="entry name" value="RECEPTOR-LIKE SERINE/THREONINE-PROTEIN KINASE SD1-8"/>
    <property type="match status" value="1"/>
</dbReference>
<dbReference type="InterPro" id="IPR001245">
    <property type="entry name" value="Ser-Thr/Tyr_kinase_cat_dom"/>
</dbReference>
<evidence type="ECO:0000256" key="11">
    <source>
        <dbReference type="ARBA" id="ARBA00023136"/>
    </source>
</evidence>
<evidence type="ECO:0008006" key="20">
    <source>
        <dbReference type="Google" id="ProtNLM"/>
    </source>
</evidence>
<evidence type="ECO:0000259" key="16">
    <source>
        <dbReference type="PROSITE" id="PS50011"/>
    </source>
</evidence>
<keyword evidence="9" id="KW-0067">ATP-binding</keyword>
<evidence type="ECO:0000313" key="19">
    <source>
        <dbReference type="Proteomes" id="UP000235145"/>
    </source>
</evidence>
<keyword evidence="7" id="KW-0547">Nucleotide-binding</keyword>
<evidence type="ECO:0000256" key="9">
    <source>
        <dbReference type="ARBA" id="ARBA00022840"/>
    </source>
</evidence>
<evidence type="ECO:0000313" key="18">
    <source>
        <dbReference type="EMBL" id="KAJ0191416.1"/>
    </source>
</evidence>
<feature type="signal peptide" evidence="15">
    <location>
        <begin position="1"/>
        <end position="27"/>
    </location>
</feature>
<feature type="domain" description="Gnk2-homologous" evidence="17">
    <location>
        <begin position="136"/>
        <end position="245"/>
    </location>
</feature>
<keyword evidence="11" id="KW-0472">Membrane</keyword>
<feature type="region of interest" description="Disordered" evidence="14">
    <location>
        <begin position="860"/>
        <end position="895"/>
    </location>
</feature>
<gene>
    <name evidence="18" type="ORF">LSAT_V11C800451390</name>
</gene>
<dbReference type="CDD" id="cd23509">
    <property type="entry name" value="Gnk2-like"/>
    <property type="match status" value="2"/>
</dbReference>
<reference evidence="18 19" key="1">
    <citation type="journal article" date="2017" name="Nat. Commun.">
        <title>Genome assembly with in vitro proximity ligation data and whole-genome triplication in lettuce.</title>
        <authorList>
            <person name="Reyes-Chin-Wo S."/>
            <person name="Wang Z."/>
            <person name="Yang X."/>
            <person name="Kozik A."/>
            <person name="Arikit S."/>
            <person name="Song C."/>
            <person name="Xia L."/>
            <person name="Froenicke L."/>
            <person name="Lavelle D.O."/>
            <person name="Truco M.J."/>
            <person name="Xia R."/>
            <person name="Zhu S."/>
            <person name="Xu C."/>
            <person name="Xu H."/>
            <person name="Xu X."/>
            <person name="Cox K."/>
            <person name="Korf I."/>
            <person name="Meyers B.C."/>
            <person name="Michelmore R.W."/>
        </authorList>
    </citation>
    <scope>NUCLEOTIDE SEQUENCE [LARGE SCALE GENOMIC DNA]</scope>
    <source>
        <strain evidence="19">cv. Salinas</strain>
        <tissue evidence="18">Seedlings</tissue>
    </source>
</reference>
<dbReference type="FunFam" id="3.30.200.20:FF:000177">
    <property type="entry name" value="Cysteine-rich receptor-like protein kinase 2"/>
    <property type="match status" value="1"/>
</dbReference>
<evidence type="ECO:0000256" key="1">
    <source>
        <dbReference type="ARBA" id="ARBA00004167"/>
    </source>
</evidence>
<keyword evidence="12" id="KW-0675">Receptor</keyword>
<dbReference type="GO" id="GO:0004674">
    <property type="term" value="F:protein serine/threonine kinase activity"/>
    <property type="evidence" value="ECO:0007669"/>
    <property type="project" value="UniProtKB-KW"/>
</dbReference>
<comment type="subcellular location">
    <subcellularLocation>
        <location evidence="1">Membrane</location>
        <topology evidence="1">Single-pass membrane protein</topology>
    </subcellularLocation>
</comment>
<dbReference type="InterPro" id="IPR011009">
    <property type="entry name" value="Kinase-like_dom_sf"/>
</dbReference>
<evidence type="ECO:0000256" key="4">
    <source>
        <dbReference type="ARBA" id="ARBA00022692"/>
    </source>
</evidence>
<proteinExistence type="predicted"/>
<accession>A0A9R1UPZ4</accession>
<dbReference type="EMBL" id="NBSK02000008">
    <property type="protein sequence ID" value="KAJ0191416.1"/>
    <property type="molecule type" value="Genomic_DNA"/>
</dbReference>
<dbReference type="Proteomes" id="UP000235145">
    <property type="component" value="Unassembled WGS sequence"/>
</dbReference>
<feature type="compositionally biased region" description="Basic and acidic residues" evidence="14">
    <location>
        <begin position="631"/>
        <end position="642"/>
    </location>
</feature>
<dbReference type="Gene3D" id="3.30.200.20">
    <property type="entry name" value="Phosphorylase Kinase, domain 1"/>
    <property type="match status" value="1"/>
</dbReference>
<dbReference type="SUPFAM" id="SSF56112">
    <property type="entry name" value="Protein kinase-like (PK-like)"/>
    <property type="match status" value="1"/>
</dbReference>
<keyword evidence="8" id="KW-0418">Kinase</keyword>
<evidence type="ECO:0000256" key="10">
    <source>
        <dbReference type="ARBA" id="ARBA00022989"/>
    </source>
</evidence>
<protein>
    <recommendedName>
        <fullName evidence="20">Protein kinase domain-containing protein</fullName>
    </recommendedName>
</protein>
<dbReference type="InterPro" id="IPR002902">
    <property type="entry name" value="GNK2"/>
</dbReference>
<dbReference type="SMART" id="SM00220">
    <property type="entry name" value="S_TKc"/>
    <property type="match status" value="1"/>
</dbReference>